<evidence type="ECO:0000313" key="12">
    <source>
        <dbReference type="EMBL" id="TCO71085.1"/>
    </source>
</evidence>
<protein>
    <recommendedName>
        <fullName evidence="3 9">DNA repair protein RecN</fullName>
    </recommendedName>
    <alternativeName>
        <fullName evidence="8 9">Recombination protein N</fullName>
    </alternativeName>
</protein>
<organism evidence="12 13">
    <name type="scientific">Chromatocurvus halotolerans</name>
    <dbReference type="NCBI Taxonomy" id="1132028"/>
    <lineage>
        <taxon>Bacteria</taxon>
        <taxon>Pseudomonadati</taxon>
        <taxon>Pseudomonadota</taxon>
        <taxon>Gammaproteobacteria</taxon>
        <taxon>Cellvibrionales</taxon>
        <taxon>Halieaceae</taxon>
        <taxon>Chromatocurvus</taxon>
    </lineage>
</organism>
<keyword evidence="10" id="KW-0175">Coiled coil</keyword>
<dbReference type="GO" id="GO:0043590">
    <property type="term" value="C:bacterial nucleoid"/>
    <property type="evidence" value="ECO:0007669"/>
    <property type="project" value="TreeGrafter"/>
</dbReference>
<evidence type="ECO:0000313" key="13">
    <source>
        <dbReference type="Proteomes" id="UP000294980"/>
    </source>
</evidence>
<evidence type="ECO:0000256" key="1">
    <source>
        <dbReference type="ARBA" id="ARBA00003618"/>
    </source>
</evidence>
<accession>A0A4R2KWL7</accession>
<evidence type="ECO:0000259" key="11">
    <source>
        <dbReference type="Pfam" id="PF02463"/>
    </source>
</evidence>
<dbReference type="GO" id="GO:0005524">
    <property type="term" value="F:ATP binding"/>
    <property type="evidence" value="ECO:0007669"/>
    <property type="project" value="UniProtKB-KW"/>
</dbReference>
<feature type="coiled-coil region" evidence="10">
    <location>
        <begin position="356"/>
        <end position="383"/>
    </location>
</feature>
<evidence type="ECO:0000256" key="6">
    <source>
        <dbReference type="ARBA" id="ARBA00022840"/>
    </source>
</evidence>
<evidence type="ECO:0000256" key="10">
    <source>
        <dbReference type="SAM" id="Coils"/>
    </source>
</evidence>
<dbReference type="InterPro" id="IPR027417">
    <property type="entry name" value="P-loop_NTPase"/>
</dbReference>
<dbReference type="PANTHER" id="PTHR11059:SF0">
    <property type="entry name" value="DNA REPAIR PROTEIN RECN"/>
    <property type="match status" value="1"/>
</dbReference>
<dbReference type="FunFam" id="3.40.50.300:FF:000356">
    <property type="entry name" value="DNA repair protein RecN"/>
    <property type="match status" value="1"/>
</dbReference>
<dbReference type="InterPro" id="IPR004604">
    <property type="entry name" value="DNA_recomb/repair_RecN"/>
</dbReference>
<keyword evidence="7 9" id="KW-0234">DNA repair</keyword>
<dbReference type="SUPFAM" id="SSF52540">
    <property type="entry name" value="P-loop containing nucleoside triphosphate hydrolases"/>
    <property type="match status" value="2"/>
</dbReference>
<evidence type="ECO:0000256" key="7">
    <source>
        <dbReference type="ARBA" id="ARBA00023204"/>
    </source>
</evidence>
<name>A0A4R2KWL7_9GAMM</name>
<feature type="domain" description="RecF/RecN/SMC N-terminal" evidence="11">
    <location>
        <begin position="16"/>
        <end position="521"/>
    </location>
</feature>
<evidence type="ECO:0000256" key="9">
    <source>
        <dbReference type="PIRNR" id="PIRNR003128"/>
    </source>
</evidence>
<dbReference type="NCBIfam" id="NF008121">
    <property type="entry name" value="PRK10869.1"/>
    <property type="match status" value="1"/>
</dbReference>
<dbReference type="NCBIfam" id="TIGR00634">
    <property type="entry name" value="recN"/>
    <property type="match status" value="1"/>
</dbReference>
<proteinExistence type="inferred from homology"/>
<dbReference type="PANTHER" id="PTHR11059">
    <property type="entry name" value="DNA REPAIR PROTEIN RECN"/>
    <property type="match status" value="1"/>
</dbReference>
<dbReference type="Pfam" id="PF02463">
    <property type="entry name" value="SMC_N"/>
    <property type="match status" value="1"/>
</dbReference>
<dbReference type="CDD" id="cd03241">
    <property type="entry name" value="ABC_RecN"/>
    <property type="match status" value="2"/>
</dbReference>
<evidence type="ECO:0000256" key="2">
    <source>
        <dbReference type="ARBA" id="ARBA00009441"/>
    </source>
</evidence>
<dbReference type="InterPro" id="IPR003395">
    <property type="entry name" value="RecF/RecN/SMC_N"/>
</dbReference>
<comment type="caution">
    <text evidence="12">The sequence shown here is derived from an EMBL/GenBank/DDBJ whole genome shotgun (WGS) entry which is preliminary data.</text>
</comment>
<dbReference type="Gene3D" id="3.40.50.300">
    <property type="entry name" value="P-loop containing nucleotide triphosphate hydrolases"/>
    <property type="match status" value="2"/>
</dbReference>
<gene>
    <name evidence="12" type="ORF">EV688_12317</name>
</gene>
<dbReference type="GO" id="GO:0009432">
    <property type="term" value="P:SOS response"/>
    <property type="evidence" value="ECO:0007669"/>
    <property type="project" value="TreeGrafter"/>
</dbReference>
<keyword evidence="13" id="KW-1185">Reference proteome</keyword>
<dbReference type="GO" id="GO:0006310">
    <property type="term" value="P:DNA recombination"/>
    <property type="evidence" value="ECO:0007669"/>
    <property type="project" value="InterPro"/>
</dbReference>
<dbReference type="EMBL" id="SLWX01000023">
    <property type="protein sequence ID" value="TCO71085.1"/>
    <property type="molecule type" value="Genomic_DNA"/>
</dbReference>
<sequence length="566" mass="60634">MGQLRYNSLSLESGRMLTHLSISNFTIVEHLQIDLSAGMTAITGETGAGKSIMLDALGLCLGDRADPRSIRPGCTRADITACFDIAGIPAARAWLDAQDLTVSDECILRRVISTDRSRAWINGRPATVQQCAELGQHLVDIHSQHAHQSLLRKPVQRALLDSFAGAAALAETVASLAHDWTETEQRLAALRDASSETESRHQLLSYQVGELDDLALGSDEIASLEAEQKALGSAEEILESAGRALDLCDTLEDTAQQAAQLLSASLHRGSRVDNARDMLQSAAIQSGEARGDLQAYLDSIDIDPRRLADVESRLDQIYTIARKHRVKPEELAALHAELAGELEALSGSDASVQALEAELETRLAAWTEQAEKLTQRREKGARKLRREAMALLETLSMGQCVLEIALASRQGTSPHPGGREEVEFLISTNPGSAPQSLARIASGGELSRISLAIQVATADGGSVPSMVFDEVDVGIGGAVAEVVGRLLRKLSNGAQVLCVTHLPQVAAQAHHQLRVSKTGNRKSVTTALARLDTDGRVDELARMLGGLKVTDQTLAHAREMLADADA</sequence>
<keyword evidence="5 9" id="KW-0227">DNA damage</keyword>
<evidence type="ECO:0000256" key="3">
    <source>
        <dbReference type="ARBA" id="ARBA00021315"/>
    </source>
</evidence>
<dbReference type="FunFam" id="3.40.50.300:FF:000319">
    <property type="entry name" value="DNA repair protein RecN"/>
    <property type="match status" value="1"/>
</dbReference>
<evidence type="ECO:0000256" key="5">
    <source>
        <dbReference type="ARBA" id="ARBA00022763"/>
    </source>
</evidence>
<keyword evidence="6" id="KW-0067">ATP-binding</keyword>
<comment type="similarity">
    <text evidence="2 9">Belongs to the RecN family.</text>
</comment>
<dbReference type="AlphaFoldDB" id="A0A4R2KWL7"/>
<dbReference type="PIRSF" id="PIRSF003128">
    <property type="entry name" value="RecN"/>
    <property type="match status" value="1"/>
</dbReference>
<evidence type="ECO:0000256" key="4">
    <source>
        <dbReference type="ARBA" id="ARBA00022741"/>
    </source>
</evidence>
<comment type="function">
    <text evidence="1 9">May be involved in recombinational repair of damaged DNA.</text>
</comment>
<dbReference type="Proteomes" id="UP000294980">
    <property type="component" value="Unassembled WGS sequence"/>
</dbReference>
<reference evidence="12 13" key="1">
    <citation type="submission" date="2019-03" db="EMBL/GenBank/DDBJ databases">
        <title>Genomic Encyclopedia of Type Strains, Phase IV (KMG-IV): sequencing the most valuable type-strain genomes for metagenomic binning, comparative biology and taxonomic classification.</title>
        <authorList>
            <person name="Goeker M."/>
        </authorList>
    </citation>
    <scope>NUCLEOTIDE SEQUENCE [LARGE SCALE GENOMIC DNA]</scope>
    <source>
        <strain evidence="12 13">DSM 23344</strain>
    </source>
</reference>
<keyword evidence="4" id="KW-0547">Nucleotide-binding</keyword>
<dbReference type="GO" id="GO:0006281">
    <property type="term" value="P:DNA repair"/>
    <property type="evidence" value="ECO:0007669"/>
    <property type="project" value="UniProtKB-KW"/>
</dbReference>
<evidence type="ECO:0000256" key="8">
    <source>
        <dbReference type="ARBA" id="ARBA00033408"/>
    </source>
</evidence>